<dbReference type="PROSITE" id="PS51892">
    <property type="entry name" value="SUBTILASE"/>
    <property type="match status" value="1"/>
</dbReference>
<evidence type="ECO:0000256" key="7">
    <source>
        <dbReference type="SAM" id="SignalP"/>
    </source>
</evidence>
<evidence type="ECO:0000259" key="10">
    <source>
        <dbReference type="Pfam" id="PF22148"/>
    </source>
</evidence>
<evidence type="ECO:0000256" key="6">
    <source>
        <dbReference type="SAM" id="MobiDB-lite"/>
    </source>
</evidence>
<dbReference type="Pfam" id="PF22148">
    <property type="entry name" value="Fervidolysin_NPro-like"/>
    <property type="match status" value="1"/>
</dbReference>
<dbReference type="InterPro" id="IPR054399">
    <property type="entry name" value="Fervidolysin-like_N_prodom"/>
</dbReference>
<dbReference type="InterPro" id="IPR013783">
    <property type="entry name" value="Ig-like_fold"/>
</dbReference>
<dbReference type="GO" id="GO:0008233">
    <property type="term" value="F:peptidase activity"/>
    <property type="evidence" value="ECO:0007669"/>
    <property type="project" value="UniProtKB-KW"/>
</dbReference>
<keyword evidence="2 5" id="KW-0645">Protease</keyword>
<dbReference type="InterPro" id="IPR037045">
    <property type="entry name" value="S8pro/Inhibitor_I9_sf"/>
</dbReference>
<dbReference type="Pfam" id="PF00082">
    <property type="entry name" value="Peptidase_S8"/>
    <property type="match status" value="1"/>
</dbReference>
<dbReference type="InterPro" id="IPR000209">
    <property type="entry name" value="Peptidase_S8/S53_dom"/>
</dbReference>
<dbReference type="SUPFAM" id="SSF89260">
    <property type="entry name" value="Collagen-binding domain"/>
    <property type="match status" value="1"/>
</dbReference>
<dbReference type="PIRSF" id="PIRSF037882">
    <property type="entry name" value="Subtilisin_rel_fervidolysin"/>
    <property type="match status" value="1"/>
</dbReference>
<feature type="active site" description="Charge relay system" evidence="5">
    <location>
        <position position="183"/>
    </location>
</feature>
<dbReference type="InterPro" id="IPR050131">
    <property type="entry name" value="Peptidase_S8_subtilisin-like"/>
</dbReference>
<accession>A0ABQ2RUR7</accession>
<dbReference type="PROSITE" id="PS00138">
    <property type="entry name" value="SUBTILASE_SER"/>
    <property type="match status" value="1"/>
</dbReference>
<evidence type="ECO:0000259" key="8">
    <source>
        <dbReference type="Pfam" id="PF00082"/>
    </source>
</evidence>
<feature type="region of interest" description="Disordered" evidence="6">
    <location>
        <begin position="28"/>
        <end position="47"/>
    </location>
</feature>
<comment type="caution">
    <text evidence="12">The sequence shown here is derived from an EMBL/GenBank/DDBJ whole genome shotgun (WGS) entry which is preliminary data.</text>
</comment>
<dbReference type="Gene3D" id="3.30.70.80">
    <property type="entry name" value="Peptidase S8 propeptide/proteinase inhibitor I9"/>
    <property type="match status" value="1"/>
</dbReference>
<sequence>MPMNPSTLARTLGLLSVTAMLAACSQQTPAATTPSSPTPSTPVASTPASEIALNAGQPYVKNELVVGYDSEANLNAAAASLGGTVVRTIPEIRTALIRVSGDALKASVLAAKLNGLRYASVNTVVQPEKAPPVQPASLTPQAASADQIFDELPQYALDPRHLNAKVAWDKGLTGKGVLVALIDDPADVTHPDLAPNWAGKAFDPLEAKVYTDGEAWKTHFQKPENEHGTYVSSSMIAAKNGKGIVGLAYEAKFMPVVMFDPGGYSSFNIALGAVWATNNGARVINNSWGGGVSFGPVKDAFDYAMSRGTTVVASMGNSYHDEFQYPAALPGIIASGAIDGSNRKVTFSTSGRHISSSAPGQDTMLANPTWLGGGYALISGTSFSSPYTAAVAALILQKCPAATPYQVRRVMEMNANGAIGSNPTGFDRDTGWGSLDAGKIAQNLTDCAALPEKGANVHVNLAYVNGKGTQKGILGDVILRGQGMRAGATDDPTPLYVSPTDENGDVRFSEIKPGTYDVYVAGPDLSATGGLTEDRGTFTGTLVATSGSTYFKPDEARVLLPASFVDTNPTDPYEPNDSEADAKAIAYGQTTQQAYIYGQDMDYDYFKFTGAAGDAIKAEMLAAGQLGGKLDAYLYLLDSAGKVLAENDDRGTPRIDSDSEITFTLPASGTYYLVATSYSITEGGVDSDPFNKYRLKLNKTN</sequence>
<reference evidence="13" key="1">
    <citation type="journal article" date="2019" name="Int. J. Syst. Evol. Microbiol.">
        <title>The Global Catalogue of Microorganisms (GCM) 10K type strain sequencing project: providing services to taxonomists for standard genome sequencing and annotation.</title>
        <authorList>
            <consortium name="The Broad Institute Genomics Platform"/>
            <consortium name="The Broad Institute Genome Sequencing Center for Infectious Disease"/>
            <person name="Wu L."/>
            <person name="Ma J."/>
        </authorList>
    </citation>
    <scope>NUCLEOTIDE SEQUENCE [LARGE SCALE GENOMIC DNA]</scope>
    <source>
        <strain evidence="13">JCM 31404</strain>
    </source>
</reference>
<keyword evidence="3 5" id="KW-0378">Hydrolase</keyword>
<dbReference type="Gene3D" id="2.60.40.10">
    <property type="entry name" value="Immunoglobulins"/>
    <property type="match status" value="1"/>
</dbReference>
<feature type="domain" description="Fervidolysin/DR-A0283-like Ig-like" evidence="11">
    <location>
        <begin position="489"/>
        <end position="541"/>
    </location>
</feature>
<proteinExistence type="inferred from homology"/>
<dbReference type="SUPFAM" id="SSF52743">
    <property type="entry name" value="Subtilisin-like"/>
    <property type="match status" value="1"/>
</dbReference>
<dbReference type="InterPro" id="IPR007280">
    <property type="entry name" value="Peptidase_C_arc/bac"/>
</dbReference>
<dbReference type="GO" id="GO:0006508">
    <property type="term" value="P:proteolysis"/>
    <property type="evidence" value="ECO:0007669"/>
    <property type="project" value="UniProtKB-KW"/>
</dbReference>
<dbReference type="Pfam" id="PF24025">
    <property type="entry name" value="Ig_DR_A0283-like"/>
    <property type="match status" value="1"/>
</dbReference>
<evidence type="ECO:0000256" key="1">
    <source>
        <dbReference type="ARBA" id="ARBA00011073"/>
    </source>
</evidence>
<dbReference type="Proteomes" id="UP000634308">
    <property type="component" value="Unassembled WGS sequence"/>
</dbReference>
<dbReference type="PANTHER" id="PTHR43806">
    <property type="entry name" value="PEPTIDASE S8"/>
    <property type="match status" value="1"/>
</dbReference>
<dbReference type="InterPro" id="IPR023828">
    <property type="entry name" value="Peptidase_S8_Ser-AS"/>
</dbReference>
<protein>
    <submittedName>
        <fullName evidence="12">Serine protease</fullName>
    </submittedName>
</protein>
<evidence type="ECO:0000256" key="5">
    <source>
        <dbReference type="PROSITE-ProRule" id="PRU01240"/>
    </source>
</evidence>
<dbReference type="InterPro" id="IPR036852">
    <property type="entry name" value="Peptidase_S8/S53_dom_sf"/>
</dbReference>
<dbReference type="InterPro" id="IPR017306">
    <property type="entry name" value="Peptidase_S8A_fervidolysi-like"/>
</dbReference>
<dbReference type="EMBL" id="BMQM01000009">
    <property type="protein sequence ID" value="GGR56558.1"/>
    <property type="molecule type" value="Genomic_DNA"/>
</dbReference>
<evidence type="ECO:0000256" key="4">
    <source>
        <dbReference type="ARBA" id="ARBA00022825"/>
    </source>
</evidence>
<feature type="domain" description="Peptidase S8/S53" evidence="8">
    <location>
        <begin position="174"/>
        <end position="433"/>
    </location>
</feature>
<name>A0ABQ2RUR7_9DEIO</name>
<feature type="active site" description="Charge relay system" evidence="5">
    <location>
        <position position="382"/>
    </location>
</feature>
<feature type="chain" id="PRO_5047399968" evidence="7">
    <location>
        <begin position="31"/>
        <end position="701"/>
    </location>
</feature>
<evidence type="ECO:0000256" key="2">
    <source>
        <dbReference type="ARBA" id="ARBA00022670"/>
    </source>
</evidence>
<dbReference type="Gene3D" id="2.60.120.380">
    <property type="match status" value="1"/>
</dbReference>
<feature type="signal peptide" evidence="7">
    <location>
        <begin position="1"/>
        <end position="30"/>
    </location>
</feature>
<comment type="similarity">
    <text evidence="1 5">Belongs to the peptidase S8 family.</text>
</comment>
<dbReference type="InterPro" id="IPR056489">
    <property type="entry name" value="Ig_Fls_DR_A0283-like"/>
</dbReference>
<dbReference type="PANTHER" id="PTHR43806:SF11">
    <property type="entry name" value="CEREVISIN-RELATED"/>
    <property type="match status" value="1"/>
</dbReference>
<keyword evidence="4 5" id="KW-0720">Serine protease</keyword>
<evidence type="ECO:0000256" key="3">
    <source>
        <dbReference type="ARBA" id="ARBA00022801"/>
    </source>
</evidence>
<dbReference type="PRINTS" id="PR00723">
    <property type="entry name" value="SUBTILISIN"/>
</dbReference>
<keyword evidence="7" id="KW-0732">Signal</keyword>
<dbReference type="InterPro" id="IPR015500">
    <property type="entry name" value="Peptidase_S8_subtilisin-rel"/>
</dbReference>
<evidence type="ECO:0000313" key="13">
    <source>
        <dbReference type="Proteomes" id="UP000634308"/>
    </source>
</evidence>
<evidence type="ECO:0000259" key="9">
    <source>
        <dbReference type="Pfam" id="PF04151"/>
    </source>
</evidence>
<gene>
    <name evidence="12" type="ORF">GCM10008959_17930</name>
</gene>
<feature type="domain" description="Fervidolysin-like N-terminal prodomain" evidence="10">
    <location>
        <begin position="47"/>
        <end position="122"/>
    </location>
</feature>
<dbReference type="Gene3D" id="3.40.50.200">
    <property type="entry name" value="Peptidase S8/S53 domain"/>
    <property type="match status" value="1"/>
</dbReference>
<feature type="active site" description="Charge relay system" evidence="5">
    <location>
        <position position="227"/>
    </location>
</feature>
<keyword evidence="13" id="KW-1185">Reference proteome</keyword>
<evidence type="ECO:0000259" key="11">
    <source>
        <dbReference type="Pfam" id="PF24025"/>
    </source>
</evidence>
<evidence type="ECO:0000313" key="12">
    <source>
        <dbReference type="EMBL" id="GGR56558.1"/>
    </source>
</evidence>
<dbReference type="Pfam" id="PF04151">
    <property type="entry name" value="PPC"/>
    <property type="match status" value="1"/>
</dbReference>
<feature type="domain" description="Peptidase C-terminal archaeal/bacterial" evidence="9">
    <location>
        <begin position="602"/>
        <end position="675"/>
    </location>
</feature>
<organism evidence="12 13">
    <name type="scientific">Deinococcus seoulensis</name>
    <dbReference type="NCBI Taxonomy" id="1837379"/>
    <lineage>
        <taxon>Bacteria</taxon>
        <taxon>Thermotogati</taxon>
        <taxon>Deinococcota</taxon>
        <taxon>Deinococci</taxon>
        <taxon>Deinococcales</taxon>
        <taxon>Deinococcaceae</taxon>
        <taxon>Deinococcus</taxon>
    </lineage>
</organism>